<keyword evidence="2" id="KW-1185">Reference proteome</keyword>
<gene>
    <name evidence="1" type="ORF">GJ700_32895</name>
</gene>
<protein>
    <submittedName>
        <fullName evidence="1">Uncharacterized protein</fullName>
    </submittedName>
</protein>
<organism evidence="1 2">
    <name type="scientific">Pseudoduganella rivuli</name>
    <dbReference type="NCBI Taxonomy" id="2666085"/>
    <lineage>
        <taxon>Bacteria</taxon>
        <taxon>Pseudomonadati</taxon>
        <taxon>Pseudomonadota</taxon>
        <taxon>Betaproteobacteria</taxon>
        <taxon>Burkholderiales</taxon>
        <taxon>Oxalobacteraceae</taxon>
        <taxon>Telluria group</taxon>
        <taxon>Pseudoduganella</taxon>
    </lineage>
</organism>
<evidence type="ECO:0000313" key="1">
    <source>
        <dbReference type="EMBL" id="MRV76520.1"/>
    </source>
</evidence>
<dbReference type="PROSITE" id="PS51257">
    <property type="entry name" value="PROKAR_LIPOPROTEIN"/>
    <property type="match status" value="1"/>
</dbReference>
<name>A0A7X2IV60_9BURK</name>
<proteinExistence type="predicted"/>
<sequence>MTTLPRSLIAPAVALTLSACSSGPPVPDWKLNAHSAQERATSAYLSGKDRMAQSELARARQEVGGTGKVSLAIRIELAQCAAQVAALVLDDCAGFERWRIDASPADLAYLHYLAGQRADAALLPEQHRAVAGALATGNDAAASAAVTAIADPLSRLVAAGAVLRAGHAAPSVLTVAVETASDQGWRRALLAWLQTQALRAEKAGDRLAAEQVRRRMALVTESGAGHTGSPANTPNP</sequence>
<dbReference type="EMBL" id="WKJJ01000034">
    <property type="protein sequence ID" value="MRV76520.1"/>
    <property type="molecule type" value="Genomic_DNA"/>
</dbReference>
<evidence type="ECO:0000313" key="2">
    <source>
        <dbReference type="Proteomes" id="UP000446768"/>
    </source>
</evidence>
<comment type="caution">
    <text evidence="1">The sequence shown here is derived from an EMBL/GenBank/DDBJ whole genome shotgun (WGS) entry which is preliminary data.</text>
</comment>
<reference evidence="1 2" key="1">
    <citation type="submission" date="2019-11" db="EMBL/GenBank/DDBJ databases">
        <title>Novel species isolated from a subtropical stream in China.</title>
        <authorList>
            <person name="Lu H."/>
        </authorList>
    </citation>
    <scope>NUCLEOTIDE SEQUENCE [LARGE SCALE GENOMIC DNA]</scope>
    <source>
        <strain evidence="1 2">FT92W</strain>
    </source>
</reference>
<dbReference type="Proteomes" id="UP000446768">
    <property type="component" value="Unassembled WGS sequence"/>
</dbReference>
<dbReference type="RefSeq" id="WP_154382110.1">
    <property type="nucleotide sequence ID" value="NZ_WKJJ01000034.1"/>
</dbReference>
<dbReference type="AlphaFoldDB" id="A0A7X2IV60"/>
<accession>A0A7X2IV60</accession>